<name>A0A4V3JJV5_9LEPT</name>
<dbReference type="EMBL" id="RQFK01000026">
    <property type="protein sequence ID" value="TGK82084.1"/>
    <property type="molecule type" value="Genomic_DNA"/>
</dbReference>
<reference evidence="1" key="1">
    <citation type="journal article" date="2019" name="PLoS Negl. Trop. Dis.">
        <title>Revisiting the worldwide diversity of Leptospira species in the environment.</title>
        <authorList>
            <person name="Vincent A.T."/>
            <person name="Schiettekatte O."/>
            <person name="Bourhy P."/>
            <person name="Veyrier F.J."/>
            <person name="Picardeau M."/>
        </authorList>
    </citation>
    <scope>NUCLEOTIDE SEQUENCE [LARGE SCALE GENOMIC DNA]</scope>
    <source>
        <strain evidence="1">201800287</strain>
    </source>
</reference>
<accession>A0A4V3JJV5</accession>
<gene>
    <name evidence="1" type="ORF">EHQ24_12490</name>
</gene>
<protein>
    <submittedName>
        <fullName evidence="1">SH3 domain-containing protein</fullName>
    </submittedName>
</protein>
<sequence length="181" mass="21411">MRSNPSEKAKTIIFLKNTQNVNLISVATDYLFVDKYFGRWIEIELENGNRGYVFDAFIDYNNDEEKFHKFFSSFYLNTYKNRRSDIERFSKNFKLKSCNPPIDDSENENCTTLDRNTLDLSKLNIIGSDGSGKTNYFPSIFKYKNNIIEVEIDQGGSHYYSWHFKFSNGRWELIYVYSFSC</sequence>
<dbReference type="RefSeq" id="WP_135601923.1">
    <property type="nucleotide sequence ID" value="NZ_RQFK01000026.1"/>
</dbReference>
<dbReference type="Proteomes" id="UP000298009">
    <property type="component" value="Unassembled WGS sequence"/>
</dbReference>
<evidence type="ECO:0000313" key="1">
    <source>
        <dbReference type="EMBL" id="TGK82084.1"/>
    </source>
</evidence>
<dbReference type="AlphaFoldDB" id="A0A4V3JJV5"/>
<keyword evidence="2" id="KW-1185">Reference proteome</keyword>
<comment type="caution">
    <text evidence="1">The sequence shown here is derived from an EMBL/GenBank/DDBJ whole genome shotgun (WGS) entry which is preliminary data.</text>
</comment>
<evidence type="ECO:0000313" key="2">
    <source>
        <dbReference type="Proteomes" id="UP000298009"/>
    </source>
</evidence>
<dbReference type="OrthoDB" id="9971635at2"/>
<proteinExistence type="predicted"/>
<organism evidence="1 2">
    <name type="scientific">Leptospira noumeaensis</name>
    <dbReference type="NCBI Taxonomy" id="2484964"/>
    <lineage>
        <taxon>Bacteria</taxon>
        <taxon>Pseudomonadati</taxon>
        <taxon>Spirochaetota</taxon>
        <taxon>Spirochaetia</taxon>
        <taxon>Leptospirales</taxon>
        <taxon>Leptospiraceae</taxon>
        <taxon>Leptospira</taxon>
    </lineage>
</organism>
<dbReference type="Gene3D" id="2.30.30.40">
    <property type="entry name" value="SH3 Domains"/>
    <property type="match status" value="1"/>
</dbReference>